<gene>
    <name evidence="4" type="ORF">MEDL_46057</name>
</gene>
<dbReference type="SUPFAM" id="SSF48403">
    <property type="entry name" value="Ankyrin repeat"/>
    <property type="match status" value="1"/>
</dbReference>
<evidence type="ECO:0000313" key="5">
    <source>
        <dbReference type="Proteomes" id="UP000683360"/>
    </source>
</evidence>
<accession>A0A8S3TIF8</accession>
<dbReference type="InterPro" id="IPR002110">
    <property type="entry name" value="Ankyrin_rpt"/>
</dbReference>
<feature type="repeat" description="ANK" evidence="3">
    <location>
        <begin position="136"/>
        <end position="168"/>
    </location>
</feature>
<dbReference type="GO" id="GO:0031436">
    <property type="term" value="C:BRCA1-BARD1 complex"/>
    <property type="evidence" value="ECO:0007669"/>
    <property type="project" value="TreeGrafter"/>
</dbReference>
<organism evidence="4 5">
    <name type="scientific">Mytilus edulis</name>
    <name type="common">Blue mussel</name>
    <dbReference type="NCBI Taxonomy" id="6550"/>
    <lineage>
        <taxon>Eukaryota</taxon>
        <taxon>Metazoa</taxon>
        <taxon>Spiralia</taxon>
        <taxon>Lophotrochozoa</taxon>
        <taxon>Mollusca</taxon>
        <taxon>Bivalvia</taxon>
        <taxon>Autobranchia</taxon>
        <taxon>Pteriomorphia</taxon>
        <taxon>Mytilida</taxon>
        <taxon>Mytiloidea</taxon>
        <taxon>Mytilidae</taxon>
        <taxon>Mytilinae</taxon>
        <taxon>Mytilus</taxon>
    </lineage>
</organism>
<keyword evidence="4" id="KW-0808">Transferase</keyword>
<evidence type="ECO:0000256" key="1">
    <source>
        <dbReference type="ARBA" id="ARBA00022737"/>
    </source>
</evidence>
<dbReference type="PROSITE" id="PS50088">
    <property type="entry name" value="ANK_REPEAT"/>
    <property type="match status" value="2"/>
</dbReference>
<keyword evidence="2 3" id="KW-0040">ANK repeat</keyword>
<comment type="caution">
    <text evidence="4">The sequence shown here is derived from an EMBL/GenBank/DDBJ whole genome shotgun (WGS) entry which is preliminary data.</text>
</comment>
<dbReference type="Gene3D" id="1.25.40.20">
    <property type="entry name" value="Ankyrin repeat-containing domain"/>
    <property type="match status" value="1"/>
</dbReference>
<proteinExistence type="predicted"/>
<dbReference type="GO" id="GO:0085020">
    <property type="term" value="P:protein K6-linked ubiquitination"/>
    <property type="evidence" value="ECO:0007669"/>
    <property type="project" value="TreeGrafter"/>
</dbReference>
<dbReference type="EMBL" id="CAJPWZ010002206">
    <property type="protein sequence ID" value="CAG2233381.1"/>
    <property type="molecule type" value="Genomic_DNA"/>
</dbReference>
<evidence type="ECO:0000313" key="4">
    <source>
        <dbReference type="EMBL" id="CAG2233381.1"/>
    </source>
</evidence>
<dbReference type="GO" id="GO:0004674">
    <property type="term" value="F:protein serine/threonine kinase activity"/>
    <property type="evidence" value="ECO:0007669"/>
    <property type="project" value="UniProtKB-EC"/>
</dbReference>
<dbReference type="AlphaFoldDB" id="A0A8S3TIF8"/>
<dbReference type="GO" id="GO:0004842">
    <property type="term" value="F:ubiquitin-protein transferase activity"/>
    <property type="evidence" value="ECO:0007669"/>
    <property type="project" value="TreeGrafter"/>
</dbReference>
<reference evidence="4" key="1">
    <citation type="submission" date="2021-03" db="EMBL/GenBank/DDBJ databases">
        <authorList>
            <person name="Bekaert M."/>
        </authorList>
    </citation>
    <scope>NUCLEOTIDE SEQUENCE</scope>
</reference>
<dbReference type="PANTHER" id="PTHR24171:SF8">
    <property type="entry name" value="BRCA1-ASSOCIATED RING DOMAIN PROTEIN 1"/>
    <property type="match status" value="1"/>
</dbReference>
<dbReference type="InterPro" id="IPR036770">
    <property type="entry name" value="Ankyrin_rpt-contain_sf"/>
</dbReference>
<dbReference type="Proteomes" id="UP000683360">
    <property type="component" value="Unassembled WGS sequence"/>
</dbReference>
<dbReference type="SMART" id="SM00248">
    <property type="entry name" value="ANK"/>
    <property type="match status" value="3"/>
</dbReference>
<dbReference type="GO" id="GO:0070531">
    <property type="term" value="C:BRCA1-A complex"/>
    <property type="evidence" value="ECO:0007669"/>
    <property type="project" value="TreeGrafter"/>
</dbReference>
<evidence type="ECO:0000256" key="3">
    <source>
        <dbReference type="PROSITE-ProRule" id="PRU00023"/>
    </source>
</evidence>
<dbReference type="PROSITE" id="PS50297">
    <property type="entry name" value="ANK_REP_REGION"/>
    <property type="match status" value="2"/>
</dbReference>
<dbReference type="EC" id="2.7.11.1" evidence="4"/>
<dbReference type="Pfam" id="PF12796">
    <property type="entry name" value="Ank_2"/>
    <property type="match status" value="1"/>
</dbReference>
<dbReference type="OrthoDB" id="10257076at2759"/>
<keyword evidence="1" id="KW-0677">Repeat</keyword>
<sequence>MQLETTNKYNPNLTILIPKSSQDPYFERMLSDLKSGLHYIFKGNNHVLPEYRQLHIHMETHLKNDDLKKGSDGTTVLHVVSEEGYEDYIFSCHDVQKLVRKTDLKSVLHVACENNYLQIVELILRNNANLNEMDTHGNTPLHLACKQGHVEIVDLLLAYKASVDISDYKGKTPLYVAVNEKNIEIVKAFWRIMQTLTSTLMMLNFRFTVLVNTDP</sequence>
<keyword evidence="5" id="KW-1185">Reference proteome</keyword>
<dbReference type="PANTHER" id="PTHR24171">
    <property type="entry name" value="ANKYRIN REPEAT DOMAIN-CONTAINING PROTEIN 39-RELATED"/>
    <property type="match status" value="1"/>
</dbReference>
<evidence type="ECO:0000256" key="2">
    <source>
        <dbReference type="ARBA" id="ARBA00023043"/>
    </source>
</evidence>
<feature type="repeat" description="ANK" evidence="3">
    <location>
        <begin position="103"/>
        <end position="135"/>
    </location>
</feature>
<protein>
    <submittedName>
        <fullName evidence="4">DAPK</fullName>
        <ecNumber evidence="4">2.7.11.1</ecNumber>
    </submittedName>
</protein>
<name>A0A8S3TIF8_MYTED</name>